<gene>
    <name evidence="2" type="ORF">IHV77_05320</name>
</gene>
<keyword evidence="1" id="KW-0732">Signal</keyword>
<dbReference type="RefSeq" id="WP_194813059.1">
    <property type="nucleotide sequence ID" value="NZ_CP063056.1"/>
</dbReference>
<dbReference type="Proteomes" id="UP000663069">
    <property type="component" value="Chromosome"/>
</dbReference>
<dbReference type="EMBL" id="CP063056">
    <property type="protein sequence ID" value="QPB43502.1"/>
    <property type="molecule type" value="Genomic_DNA"/>
</dbReference>
<feature type="signal peptide" evidence="1">
    <location>
        <begin position="1"/>
        <end position="18"/>
    </location>
</feature>
<protein>
    <recommendedName>
        <fullName evidence="4">Lipoprotein</fullName>
    </recommendedName>
</protein>
<dbReference type="PROSITE" id="PS51257">
    <property type="entry name" value="PROKAR_LIPOPROTEIN"/>
    <property type="match status" value="1"/>
</dbReference>
<reference evidence="2 3" key="1">
    <citation type="submission" date="2020-10" db="EMBL/GenBank/DDBJ databases">
        <title>Genome Sequencing of Rodentibacter spp. strain DSM111151.</title>
        <authorList>
            <person name="Benga L."/>
            <person name="Lautwein T."/>
        </authorList>
    </citation>
    <scope>NUCLEOTIDE SEQUENCE [LARGE SCALE GENOMIC DNA]</scope>
    <source>
        <strain evidence="2 3">DSM 111151</strain>
    </source>
</reference>
<sequence>MRKLIFTLLTSAILAGCASGLTGSSPAEKRADLTSVCVREQRTSLNFTPKEIAGLIEKSLAKKGIKTVTYEGVKIPENCKYVLVSALKGNKELIVRGHLVLRERSDETLNTIGEISYRYRGDEKAIAKQVGIQGQFDKMIAELFKNY</sequence>
<evidence type="ECO:0000313" key="3">
    <source>
        <dbReference type="Proteomes" id="UP000663069"/>
    </source>
</evidence>
<evidence type="ECO:0000313" key="2">
    <source>
        <dbReference type="EMBL" id="QPB43502.1"/>
    </source>
</evidence>
<evidence type="ECO:0008006" key="4">
    <source>
        <dbReference type="Google" id="ProtNLM"/>
    </source>
</evidence>
<name>A0ABX6UZH3_9PAST</name>
<organism evidence="2 3">
    <name type="scientific">Rodentibacter haemolyticus</name>
    <dbReference type="NCBI Taxonomy" id="2778911"/>
    <lineage>
        <taxon>Bacteria</taxon>
        <taxon>Pseudomonadati</taxon>
        <taxon>Pseudomonadota</taxon>
        <taxon>Gammaproteobacteria</taxon>
        <taxon>Pasteurellales</taxon>
        <taxon>Pasteurellaceae</taxon>
        <taxon>Rodentibacter</taxon>
    </lineage>
</organism>
<proteinExistence type="predicted"/>
<evidence type="ECO:0000256" key="1">
    <source>
        <dbReference type="SAM" id="SignalP"/>
    </source>
</evidence>
<accession>A0ABX6UZH3</accession>
<keyword evidence="3" id="KW-1185">Reference proteome</keyword>
<feature type="chain" id="PRO_5045737230" description="Lipoprotein" evidence="1">
    <location>
        <begin position="19"/>
        <end position="147"/>
    </location>
</feature>